<feature type="compositionally biased region" description="Polar residues" evidence="1">
    <location>
        <begin position="417"/>
        <end position="437"/>
    </location>
</feature>
<feature type="region of interest" description="Disordered" evidence="1">
    <location>
        <begin position="273"/>
        <end position="437"/>
    </location>
</feature>
<dbReference type="OrthoDB" id="273754at2759"/>
<reference evidence="3" key="1">
    <citation type="journal article" date="2021" name="Microbiol. Resour. Announc.">
        <title>LGAAP: Leishmaniinae Genome Assembly and Annotation Pipeline.</title>
        <authorList>
            <person name="Almutairi H."/>
            <person name="Urbaniak M.D."/>
            <person name="Bates M.D."/>
            <person name="Jariyapan N."/>
            <person name="Kwakye-Nuako G."/>
            <person name="Thomaz-Soccol V."/>
            <person name="Al-Salem W.S."/>
            <person name="Dillon R.J."/>
            <person name="Bates P.A."/>
            <person name="Gatherer D."/>
        </authorList>
    </citation>
    <scope>NUCLEOTIDE SEQUENCE [LARGE SCALE GENOMIC DNA]</scope>
</reference>
<dbReference type="KEGG" id="lmat:92513512"/>
<feature type="region of interest" description="Disordered" evidence="1">
    <location>
        <begin position="567"/>
        <end position="657"/>
    </location>
</feature>
<dbReference type="EMBL" id="JAFEUZ010000027">
    <property type="protein sequence ID" value="KAG5475345.1"/>
    <property type="molecule type" value="Genomic_DNA"/>
</dbReference>
<proteinExistence type="predicted"/>
<accession>A0A836HEF2</accession>
<reference evidence="3" key="2">
    <citation type="journal article" date="2021" name="Sci. Data">
        <title>Chromosome-scale genome sequencing, assembly and annotation of six genomes from subfamily Leishmaniinae.</title>
        <authorList>
            <person name="Almutairi H."/>
            <person name="Urbaniak M.D."/>
            <person name="Bates M.D."/>
            <person name="Jariyapan N."/>
            <person name="Kwakye-Nuako G."/>
            <person name="Thomaz Soccol V."/>
            <person name="Al-Salem W.S."/>
            <person name="Dillon R.J."/>
            <person name="Bates P.A."/>
            <person name="Gatherer D."/>
        </authorList>
    </citation>
    <scope>NUCLEOTIDE SEQUENCE [LARGE SCALE GENOMIC DNA]</scope>
</reference>
<sequence>MRSWLLRCSRGFAGAQVVPRAAHALCLHTTYRCIFVRELFTPATLKCSNSDVAPFPARLLWQFSSKRPRHLVLCVREPLPPVAPLTAGDTCEDDRCAEAAEAPAAPTVSADDPPRTPEDFMYGRLFLRPYNVAQLLTVLQGWSDLPAVVNRPRSSLTLTAVPPPSTSATLGKSSNVDERPREVMLTACLTRKTVPAAFGGPGGAALAAAAAHSSTDADLKADEDYPDPVYVDRDVCTLSVALRDSNLVLLTAHLESVLSDLFAIEHCSREIARRKASNSQQNRVSQRPYAMRGSLERASTSQPQYLSHRYTPAARTRGSVMEHSYQSRAPQLGSRGGSRHSSFAAAAASPAASKVTEEGAAEAESKPFTETPAKAAPTMAAAEAEEDDYEEIERDVGEVEGGEDDDEAAAEKCAAATPSTLSVAPSGSGPSSTSYVNTHTRERGEMTMESADRYAEARFVRDGSVAVSEVQEVSRAGDFDVLRRTRQMQGSTETGDLRTTVHAMETIGAFRSSSGGVTGNFAYEHLTTTAEATSAEAAAAVAAATAIPLHCKTADDDCEETATIEATAANAQPRADADAEKTGGSGPHRHLKEGAANEAVTPTRKRQASGSGTASSKKKTAKKKSRKMPAKRKSAASASASVSASRGVMESADTMAF</sequence>
<keyword evidence="3" id="KW-1185">Reference proteome</keyword>
<feature type="compositionally biased region" description="Low complexity" evidence="1">
    <location>
        <begin position="339"/>
        <end position="353"/>
    </location>
</feature>
<organism evidence="2 3">
    <name type="scientific">Leishmania martiniquensis</name>
    <dbReference type="NCBI Taxonomy" id="1580590"/>
    <lineage>
        <taxon>Eukaryota</taxon>
        <taxon>Discoba</taxon>
        <taxon>Euglenozoa</taxon>
        <taxon>Kinetoplastea</taxon>
        <taxon>Metakinetoplastina</taxon>
        <taxon>Trypanosomatida</taxon>
        <taxon>Trypanosomatidae</taxon>
        <taxon>Leishmaniinae</taxon>
        <taxon>Leishmania</taxon>
    </lineage>
</organism>
<feature type="compositionally biased region" description="Low complexity" evidence="1">
    <location>
        <begin position="370"/>
        <end position="382"/>
    </location>
</feature>
<dbReference type="GeneID" id="92513512"/>
<feature type="compositionally biased region" description="Low complexity" evidence="1">
    <location>
        <begin position="635"/>
        <end position="645"/>
    </location>
</feature>
<evidence type="ECO:0000256" key="1">
    <source>
        <dbReference type="SAM" id="MobiDB-lite"/>
    </source>
</evidence>
<protein>
    <submittedName>
        <fullName evidence="2">Uncharacterized protein</fullName>
    </submittedName>
</protein>
<dbReference type="AlphaFoldDB" id="A0A836HEF2"/>
<evidence type="ECO:0000313" key="3">
    <source>
        <dbReference type="Proteomes" id="UP000673552"/>
    </source>
</evidence>
<comment type="caution">
    <text evidence="2">The sequence shown here is derived from an EMBL/GenBank/DDBJ whole genome shotgun (WGS) entry which is preliminary data.</text>
</comment>
<feature type="compositionally biased region" description="Basic residues" evidence="1">
    <location>
        <begin position="616"/>
        <end position="634"/>
    </location>
</feature>
<evidence type="ECO:0000313" key="2">
    <source>
        <dbReference type="EMBL" id="KAG5475345.1"/>
    </source>
</evidence>
<name>A0A836HEF2_9TRYP</name>
<feature type="compositionally biased region" description="Acidic residues" evidence="1">
    <location>
        <begin position="383"/>
        <end position="408"/>
    </location>
</feature>
<dbReference type="RefSeq" id="XP_067177610.1">
    <property type="nucleotide sequence ID" value="XM_067321000.1"/>
</dbReference>
<gene>
    <name evidence="2" type="ORF">LSCM1_03458</name>
</gene>
<dbReference type="Proteomes" id="UP000673552">
    <property type="component" value="Unassembled WGS sequence"/>
</dbReference>